<dbReference type="EMBL" id="BAAAMN010000016">
    <property type="protein sequence ID" value="GAA2032358.1"/>
    <property type="molecule type" value="Genomic_DNA"/>
</dbReference>
<protein>
    <recommendedName>
        <fullName evidence="3">XRE family transcriptional regulator</fullName>
    </recommendedName>
</protein>
<accession>A0ABP5FR66</accession>
<sequence>MTTEDVFNSNLARAGRALVGISTWYIADETGIEREDIRKFERGILGLPDEQQDAIRAVLIEHGALFLPDSQAGGYGVRLKYSGSKAKQIDRWEGEGGPAAEDDV</sequence>
<reference evidence="2" key="1">
    <citation type="journal article" date="2019" name="Int. J. Syst. Evol. Microbiol.">
        <title>The Global Catalogue of Microorganisms (GCM) 10K type strain sequencing project: providing services to taxonomists for standard genome sequencing and annotation.</title>
        <authorList>
            <consortium name="The Broad Institute Genomics Platform"/>
            <consortium name="The Broad Institute Genome Sequencing Center for Infectious Disease"/>
            <person name="Wu L."/>
            <person name="Ma J."/>
        </authorList>
    </citation>
    <scope>NUCLEOTIDE SEQUENCE [LARGE SCALE GENOMIC DNA]</scope>
    <source>
        <strain evidence="2">JCM 13595</strain>
    </source>
</reference>
<dbReference type="RefSeq" id="WP_343956599.1">
    <property type="nucleotide sequence ID" value="NZ_BAAAMN010000016.1"/>
</dbReference>
<name>A0ABP5FR66_9MICC</name>
<gene>
    <name evidence="1" type="ORF">GCM10009720_10910</name>
</gene>
<dbReference type="Gene3D" id="1.10.260.40">
    <property type="entry name" value="lambda repressor-like DNA-binding domains"/>
    <property type="match status" value="1"/>
</dbReference>
<dbReference type="Proteomes" id="UP001501461">
    <property type="component" value="Unassembled WGS sequence"/>
</dbReference>
<organism evidence="1 2">
    <name type="scientific">Yaniella flava</name>
    <dbReference type="NCBI Taxonomy" id="287930"/>
    <lineage>
        <taxon>Bacteria</taxon>
        <taxon>Bacillati</taxon>
        <taxon>Actinomycetota</taxon>
        <taxon>Actinomycetes</taxon>
        <taxon>Micrococcales</taxon>
        <taxon>Micrococcaceae</taxon>
        <taxon>Yaniella</taxon>
    </lineage>
</organism>
<evidence type="ECO:0000313" key="1">
    <source>
        <dbReference type="EMBL" id="GAA2032358.1"/>
    </source>
</evidence>
<comment type="caution">
    <text evidence="1">The sequence shown here is derived from an EMBL/GenBank/DDBJ whole genome shotgun (WGS) entry which is preliminary data.</text>
</comment>
<keyword evidence="2" id="KW-1185">Reference proteome</keyword>
<evidence type="ECO:0000313" key="2">
    <source>
        <dbReference type="Proteomes" id="UP001501461"/>
    </source>
</evidence>
<evidence type="ECO:0008006" key="3">
    <source>
        <dbReference type="Google" id="ProtNLM"/>
    </source>
</evidence>
<dbReference type="InterPro" id="IPR010982">
    <property type="entry name" value="Lambda_DNA-bd_dom_sf"/>
</dbReference>
<proteinExistence type="predicted"/>